<dbReference type="InterPro" id="IPR013825">
    <property type="entry name" value="Topo_IA_cen_sub2"/>
</dbReference>
<feature type="compositionally biased region" description="Basic and acidic residues" evidence="15">
    <location>
        <begin position="502"/>
        <end position="511"/>
    </location>
</feature>
<evidence type="ECO:0000256" key="15">
    <source>
        <dbReference type="SAM" id="MobiDB-lite"/>
    </source>
</evidence>
<dbReference type="InterPro" id="IPR006171">
    <property type="entry name" value="TOPRIM_dom"/>
</dbReference>
<keyword evidence="5" id="KW-0863">Zinc-finger</keyword>
<evidence type="ECO:0000256" key="13">
    <source>
        <dbReference type="ARBA" id="ARBA00032235"/>
    </source>
</evidence>
<dbReference type="GO" id="GO:0008270">
    <property type="term" value="F:zinc ion binding"/>
    <property type="evidence" value="ECO:0007669"/>
    <property type="project" value="UniProtKB-KW"/>
</dbReference>
<feature type="region of interest" description="Disordered" evidence="15">
    <location>
        <begin position="502"/>
        <end position="524"/>
    </location>
</feature>
<dbReference type="AlphaFoldDB" id="A0A835WKD5"/>
<dbReference type="Pfam" id="PF01396">
    <property type="entry name" value="Zn_ribbon_Top1"/>
    <property type="match status" value="1"/>
</dbReference>
<dbReference type="SMART" id="SM00493">
    <property type="entry name" value="TOPRIM"/>
    <property type="match status" value="1"/>
</dbReference>
<accession>A0A835WKD5</accession>
<evidence type="ECO:0000256" key="2">
    <source>
        <dbReference type="ARBA" id="ARBA00009446"/>
    </source>
</evidence>
<feature type="compositionally biased region" description="Low complexity" evidence="15">
    <location>
        <begin position="327"/>
        <end position="343"/>
    </location>
</feature>
<dbReference type="NCBIfam" id="TIGR01051">
    <property type="entry name" value="topA_bact"/>
    <property type="match status" value="1"/>
</dbReference>
<keyword evidence="6" id="KW-0862">Zinc</keyword>
<dbReference type="PRINTS" id="PR00417">
    <property type="entry name" value="PRTPISMRASEI"/>
</dbReference>
<dbReference type="InterPro" id="IPR013498">
    <property type="entry name" value="Topo_IA_Znf"/>
</dbReference>
<comment type="catalytic activity">
    <reaction evidence="1">
        <text>ATP-independent breakage of single-stranded DNA, followed by passage and rejoining.</text>
        <dbReference type="EC" id="5.6.2.1"/>
    </reaction>
</comment>
<proteinExistence type="inferred from homology"/>
<dbReference type="Gene3D" id="1.10.290.10">
    <property type="entry name" value="Topoisomerase I, domain 4"/>
    <property type="match status" value="1"/>
</dbReference>
<dbReference type="Pfam" id="PF01131">
    <property type="entry name" value="Topoisom_bac"/>
    <property type="match status" value="1"/>
</dbReference>
<dbReference type="InterPro" id="IPR023405">
    <property type="entry name" value="Topo_IA_core_domain"/>
</dbReference>
<dbReference type="OrthoDB" id="430051at2759"/>
<feature type="compositionally biased region" description="Low complexity" evidence="15">
    <location>
        <begin position="1098"/>
        <end position="1111"/>
    </location>
</feature>
<dbReference type="GO" id="GO:0005694">
    <property type="term" value="C:chromosome"/>
    <property type="evidence" value="ECO:0007669"/>
    <property type="project" value="InterPro"/>
</dbReference>
<dbReference type="InterPro" id="IPR023406">
    <property type="entry name" value="Topo_IA_AS"/>
</dbReference>
<evidence type="ECO:0000256" key="10">
    <source>
        <dbReference type="ARBA" id="ARBA00023235"/>
    </source>
</evidence>
<dbReference type="InterPro" id="IPR013826">
    <property type="entry name" value="Topo_IA_cen_sub3"/>
</dbReference>
<dbReference type="InterPro" id="IPR003602">
    <property type="entry name" value="Topo_IA_DNA-bd_dom"/>
</dbReference>
<evidence type="ECO:0000256" key="5">
    <source>
        <dbReference type="ARBA" id="ARBA00022771"/>
    </source>
</evidence>
<dbReference type="InterPro" id="IPR025589">
    <property type="entry name" value="Toprim_C_rpt"/>
</dbReference>
<evidence type="ECO:0000256" key="1">
    <source>
        <dbReference type="ARBA" id="ARBA00000213"/>
    </source>
</evidence>
<dbReference type="CDD" id="cd00186">
    <property type="entry name" value="TOP1Ac"/>
    <property type="match status" value="1"/>
</dbReference>
<dbReference type="SUPFAM" id="SSF56712">
    <property type="entry name" value="Prokaryotic type I DNA topoisomerase"/>
    <property type="match status" value="1"/>
</dbReference>
<keyword evidence="19" id="KW-1185">Reference proteome</keyword>
<dbReference type="PANTHER" id="PTHR42785:SF1">
    <property type="entry name" value="DNA TOPOISOMERASE"/>
    <property type="match status" value="1"/>
</dbReference>
<feature type="compositionally biased region" description="Low complexity" evidence="15">
    <location>
        <begin position="598"/>
        <end position="611"/>
    </location>
</feature>
<feature type="compositionally biased region" description="Low complexity" evidence="15">
    <location>
        <begin position="147"/>
        <end position="160"/>
    </location>
</feature>
<organism evidence="18 19">
    <name type="scientific">Chlamydomonas schloesseri</name>
    <dbReference type="NCBI Taxonomy" id="2026947"/>
    <lineage>
        <taxon>Eukaryota</taxon>
        <taxon>Viridiplantae</taxon>
        <taxon>Chlorophyta</taxon>
        <taxon>core chlorophytes</taxon>
        <taxon>Chlorophyceae</taxon>
        <taxon>CS clade</taxon>
        <taxon>Chlamydomonadales</taxon>
        <taxon>Chlamydomonadaceae</taxon>
        <taxon>Chlamydomonas</taxon>
    </lineage>
</organism>
<dbReference type="PANTHER" id="PTHR42785">
    <property type="entry name" value="DNA TOPOISOMERASE, TYPE IA, CORE"/>
    <property type="match status" value="1"/>
</dbReference>
<evidence type="ECO:0000259" key="16">
    <source>
        <dbReference type="PROSITE" id="PS50880"/>
    </source>
</evidence>
<dbReference type="InterPro" id="IPR013497">
    <property type="entry name" value="Topo_IA_cen"/>
</dbReference>
<dbReference type="Gene3D" id="1.10.460.10">
    <property type="entry name" value="Topoisomerase I, domain 2"/>
    <property type="match status" value="1"/>
</dbReference>
<dbReference type="GO" id="GO:0003917">
    <property type="term" value="F:DNA topoisomerase type I (single strand cut, ATP-independent) activity"/>
    <property type="evidence" value="ECO:0007669"/>
    <property type="project" value="UniProtKB-EC"/>
</dbReference>
<name>A0A835WKD5_9CHLO</name>
<evidence type="ECO:0000256" key="11">
    <source>
        <dbReference type="ARBA" id="ARBA00030003"/>
    </source>
</evidence>
<feature type="region of interest" description="Disordered" evidence="15">
    <location>
        <begin position="324"/>
        <end position="343"/>
    </location>
</feature>
<feature type="domain" description="Toprim" evidence="16">
    <location>
        <begin position="100"/>
        <end position="237"/>
    </location>
</feature>
<evidence type="ECO:0000256" key="3">
    <source>
        <dbReference type="ARBA" id="ARBA00012891"/>
    </source>
</evidence>
<comment type="similarity">
    <text evidence="2">Belongs to the type IA topoisomerase family.</text>
</comment>
<feature type="compositionally biased region" description="Low complexity" evidence="15">
    <location>
        <begin position="1121"/>
        <end position="1135"/>
    </location>
</feature>
<evidence type="ECO:0000259" key="17">
    <source>
        <dbReference type="PROSITE" id="PS52039"/>
    </source>
</evidence>
<dbReference type="Gene3D" id="3.30.65.10">
    <property type="entry name" value="Bacterial Topoisomerase I, domain 1"/>
    <property type="match status" value="1"/>
</dbReference>
<dbReference type="PROSITE" id="PS00396">
    <property type="entry name" value="TOPO_IA_1"/>
    <property type="match status" value="1"/>
</dbReference>
<evidence type="ECO:0000256" key="12">
    <source>
        <dbReference type="ARBA" id="ARBA00031985"/>
    </source>
</evidence>
<dbReference type="InterPro" id="IPR003601">
    <property type="entry name" value="Topo_IA_2"/>
</dbReference>
<evidence type="ECO:0000256" key="7">
    <source>
        <dbReference type="ARBA" id="ARBA00022842"/>
    </source>
</evidence>
<dbReference type="Gene3D" id="3.40.50.140">
    <property type="match status" value="1"/>
</dbReference>
<dbReference type="SUPFAM" id="SSF47095">
    <property type="entry name" value="HMG-box"/>
    <property type="match status" value="1"/>
</dbReference>
<protein>
    <recommendedName>
        <fullName evidence="3">DNA topoisomerase</fullName>
        <ecNumber evidence="3">5.6.2.1</ecNumber>
    </recommendedName>
    <alternativeName>
        <fullName evidence="14">Omega-protein</fullName>
    </alternativeName>
    <alternativeName>
        <fullName evidence="13">Relaxing enzyme</fullName>
    </alternativeName>
    <alternativeName>
        <fullName evidence="11">Swivelase</fullName>
    </alternativeName>
    <alternativeName>
        <fullName evidence="12">Untwisting enzyme</fullName>
    </alternativeName>
</protein>
<evidence type="ECO:0000256" key="8">
    <source>
        <dbReference type="ARBA" id="ARBA00023029"/>
    </source>
</evidence>
<keyword evidence="7" id="KW-0460">Magnesium</keyword>
<keyword evidence="4" id="KW-0479">Metal-binding</keyword>
<dbReference type="Proteomes" id="UP000613740">
    <property type="component" value="Unassembled WGS sequence"/>
</dbReference>
<gene>
    <name evidence="18" type="ORF">HYH02_006241</name>
</gene>
<evidence type="ECO:0000256" key="9">
    <source>
        <dbReference type="ARBA" id="ARBA00023125"/>
    </source>
</evidence>
<dbReference type="EC" id="5.6.2.1" evidence="3"/>
<dbReference type="InterPro" id="IPR036910">
    <property type="entry name" value="HMG_box_dom_sf"/>
</dbReference>
<dbReference type="SMART" id="SM00437">
    <property type="entry name" value="TOP1Ac"/>
    <property type="match status" value="1"/>
</dbReference>
<dbReference type="PROSITE" id="PS52039">
    <property type="entry name" value="TOPO_IA_2"/>
    <property type="match status" value="1"/>
</dbReference>
<feature type="region of interest" description="Disordered" evidence="15">
    <location>
        <begin position="583"/>
        <end position="620"/>
    </location>
</feature>
<evidence type="ECO:0000256" key="14">
    <source>
        <dbReference type="ARBA" id="ARBA00032877"/>
    </source>
</evidence>
<keyword evidence="8" id="KW-0799">Topoisomerase</keyword>
<dbReference type="Pfam" id="PF13368">
    <property type="entry name" value="Toprim_C_rpt"/>
    <property type="match status" value="2"/>
</dbReference>
<dbReference type="HAMAP" id="MF_00952">
    <property type="entry name" value="Topoisom_1_prok"/>
    <property type="match status" value="1"/>
</dbReference>
<evidence type="ECO:0000256" key="6">
    <source>
        <dbReference type="ARBA" id="ARBA00022833"/>
    </source>
</evidence>
<feature type="domain" description="Topo IA-type catalytic" evidence="17">
    <location>
        <begin position="253"/>
        <end position="756"/>
    </location>
</feature>
<evidence type="ECO:0000313" key="19">
    <source>
        <dbReference type="Proteomes" id="UP000613740"/>
    </source>
</evidence>
<dbReference type="Gene3D" id="2.70.20.10">
    <property type="entry name" value="Topoisomerase I, domain 3"/>
    <property type="match status" value="1"/>
</dbReference>
<dbReference type="InterPro" id="IPR000380">
    <property type="entry name" value="Topo_IA"/>
</dbReference>
<reference evidence="18" key="1">
    <citation type="journal article" date="2020" name="bioRxiv">
        <title>Comparative genomics of Chlamydomonas.</title>
        <authorList>
            <person name="Craig R.J."/>
            <person name="Hasan A.R."/>
            <person name="Ness R.W."/>
            <person name="Keightley P.D."/>
        </authorList>
    </citation>
    <scope>NUCLEOTIDE SEQUENCE</scope>
    <source>
        <strain evidence="18">CCAP 11/173</strain>
    </source>
</reference>
<dbReference type="Pfam" id="PF01751">
    <property type="entry name" value="Toprim"/>
    <property type="match status" value="1"/>
</dbReference>
<dbReference type="CDD" id="cd00084">
    <property type="entry name" value="HMG-box_SF"/>
    <property type="match status" value="1"/>
</dbReference>
<dbReference type="InterPro" id="IPR028612">
    <property type="entry name" value="Topoisom_1_IA"/>
</dbReference>
<feature type="region of interest" description="Disordered" evidence="15">
    <location>
        <begin position="133"/>
        <end position="167"/>
    </location>
</feature>
<feature type="region of interest" description="Disordered" evidence="15">
    <location>
        <begin position="926"/>
        <end position="956"/>
    </location>
</feature>
<evidence type="ECO:0000313" key="18">
    <source>
        <dbReference type="EMBL" id="KAG2448893.1"/>
    </source>
</evidence>
<dbReference type="InterPro" id="IPR013824">
    <property type="entry name" value="Topo_IA_cen_sub1"/>
</dbReference>
<feature type="region of interest" description="Disordered" evidence="15">
    <location>
        <begin position="1081"/>
        <end position="1135"/>
    </location>
</feature>
<keyword evidence="10" id="KW-0413">Isomerase</keyword>
<dbReference type="SMART" id="SM00436">
    <property type="entry name" value="TOP1Bc"/>
    <property type="match status" value="1"/>
</dbReference>
<sequence length="1209" mass="124560">MLGRTAAHAAAAATAAGPAAQPQARRCTVLLALSPWHLTARLRHTSAAASGTRVSGGGRRQVVVWAAAAAGAGAKGAGVVAESGRAGRGPGSRASNPGQPVVVVVESPTKAKKIQGFLGDNYKVLASYGHVRDLPPRDGSVRPPAPAEGAEGAAPGAEAEAGGDEGGDWQLQWALTDAAKPRMAEIAGAATGAPLLVLATDPDREGEAISWHISQELEKRGVLRKVGAVQRITFTEITKSAVTSALAAGRQVSQPLVDAYMARRALDYLVGFHLSPVLWRKLPGARSAGRVQSVALRLVCEREAAIERFNPTAYWSIAAMLAPPPAQQQQQPQQSPTAAAAAGKRRGAAAAAAAVAAGAAGPSAALIRSRLTHADGRRMGVTDIRSQAEAEELARRIQSGPVAVARVAVRQQQRHPGAPFTTSTLQQEASRRLGFSAARTMRVAQQLYEGAGTGEGLITYMRTDGVSMSAEAVAELRAANASMFGRACVPPQPRQYKSRAKNAQEAHEAIRPTRPAAVTPTSLPAGLEPDQAALYELIWRRAVASQMTSAQYDVVSVDFEADGGRLGLRASGRVLRDPGYLRAYNDDEPAEEGEGEEPQGARAQGAGAAAGSDDDEGSAARENQGLAAQQLLALKPGVRLPCSSVAPSPHATRPPPRFTEASLVRALEERGIGRPSTYAPIMTLLQDRGYVSREGRALLPTSLGRVLTSFLEHYFATWVDYDFTSELEGRLDDVAGGKAAWRHVLSAFWGPFQAAVSSMAAIRTTQVFDVLDAALDSYLFPKPHALLAAPPAASSASATTIDVVATPLGPSGAAAPPAAPQQHDPRLCPKCGVGRLVLKPSRFGGFIGCSNFADEALQCDFGRPLLPVTAGEGASGNDSDGEGGGGGGGPVVPFNATERLLGAHPETGQPVYVRLGPYGLYVQQGIAPKREPKKKKKTKAAAGAVGEDKAAKPQAAAKGAKKGKAAATGDGDAAAAAAAAVAGEVAAELEAGPVKRAAIPKAKGLTIQTVTLAEALALLALPRTLGLHPADGQPVVANTGPFGPYVAHAGVSASLGKRATPQEVDLDMALALLAAKRARAAEREAKGLPPRGRRTAKRPAAPAKKAAATKRAGGGGGAAAAGGTQPATSPGSAAGAARSGAYTAFMRERWAVIKATDPAAVYREAVKGIAAEWRAMEPAEQARYVQDGAAAAPAAAAAGEECMVTRRTW</sequence>
<keyword evidence="9" id="KW-0238">DNA-binding</keyword>
<dbReference type="Gene3D" id="1.10.30.10">
    <property type="entry name" value="High mobility group box domain"/>
    <property type="match status" value="1"/>
</dbReference>
<feature type="compositionally biased region" description="Acidic residues" evidence="15">
    <location>
        <begin position="586"/>
        <end position="597"/>
    </location>
</feature>
<dbReference type="GO" id="GO:0006265">
    <property type="term" value="P:DNA topological change"/>
    <property type="evidence" value="ECO:0007669"/>
    <property type="project" value="InterPro"/>
</dbReference>
<dbReference type="InterPro" id="IPR005733">
    <property type="entry name" value="TopoI_bac-type"/>
</dbReference>
<dbReference type="GO" id="GO:0003677">
    <property type="term" value="F:DNA binding"/>
    <property type="evidence" value="ECO:0007669"/>
    <property type="project" value="UniProtKB-KW"/>
</dbReference>
<dbReference type="PROSITE" id="PS50880">
    <property type="entry name" value="TOPRIM"/>
    <property type="match status" value="1"/>
</dbReference>
<evidence type="ECO:0000256" key="4">
    <source>
        <dbReference type="ARBA" id="ARBA00022723"/>
    </source>
</evidence>
<dbReference type="EMBL" id="JAEHOD010000016">
    <property type="protein sequence ID" value="KAG2448893.1"/>
    <property type="molecule type" value="Genomic_DNA"/>
</dbReference>
<comment type="caution">
    <text evidence="18">The sequence shown here is derived from an EMBL/GenBank/DDBJ whole genome shotgun (WGS) entry which is preliminary data.</text>
</comment>
<feature type="region of interest" description="Disordered" evidence="15">
    <location>
        <begin position="870"/>
        <end position="895"/>
    </location>
</feature>